<keyword evidence="14" id="KW-1185">Reference proteome</keyword>
<feature type="domain" description="RING-type" evidence="12">
    <location>
        <begin position="343"/>
        <end position="381"/>
    </location>
</feature>
<evidence type="ECO:0000256" key="2">
    <source>
        <dbReference type="ARBA" id="ARBA00017908"/>
    </source>
</evidence>
<dbReference type="Pfam" id="PF00498">
    <property type="entry name" value="FHA"/>
    <property type="match status" value="1"/>
</dbReference>
<sequence>MCEFEAAVLIGPDVCDYPKIHLSHSDFIVGRGKTSSFLISNLMISKTHCIFQRKDGIWTVCDKSTFGTYVNNKRLERDKPSLIKDGDTIAFDNGSHFKYVFFTKDVSTNSTKKIRLDENFGLEDWKLEHERWHPEENRGRQDRLESGNNEREKILQEKLELKQQCEEWRIAEGKLLQEKQLLEEKLKEMQNLLAKKDRAQEMLNKQLQEKEEQRLRDLEQKDAQTKIMLEELVKEVTEKEFVIKVQLAREIQSLQDEKLKIENDIRGTLSRKEGESAEKLKRLQEELQKVKTDLSNTEGKMKYLEKELERTTKAKEVASESCLMAKQDVLTNFGELVETELQCSICSELLVSATTLNCTHTFCHYCIVQWMKKKNTCPICRKCIRSQNKSIVVDNFIDKMVENLSMELKNRRQEIVEERQIQELLGSKPKGAPSRETRRRGRSATSAGSLEQHSPNNSSVIYISSTSSSDTESEMSSSYESE</sequence>
<dbReference type="SMART" id="SM00240">
    <property type="entry name" value="FHA"/>
    <property type="match status" value="1"/>
</dbReference>
<dbReference type="InterPro" id="IPR008984">
    <property type="entry name" value="SMAD_FHA_dom_sf"/>
</dbReference>
<dbReference type="SUPFAM" id="SSF49879">
    <property type="entry name" value="SMAD/FHA domain"/>
    <property type="match status" value="1"/>
</dbReference>
<dbReference type="AlphaFoldDB" id="A0A2J7PS84"/>
<evidence type="ECO:0000256" key="7">
    <source>
        <dbReference type="ARBA" id="ARBA00022833"/>
    </source>
</evidence>
<accession>A0A2J7PS84</accession>
<dbReference type="Proteomes" id="UP000235965">
    <property type="component" value="Unassembled WGS sequence"/>
</dbReference>
<dbReference type="STRING" id="105785.A0A2J7PS84"/>
<dbReference type="PROSITE" id="PS50006">
    <property type="entry name" value="FHA_DOMAIN"/>
    <property type="match status" value="1"/>
</dbReference>
<dbReference type="InterPro" id="IPR000253">
    <property type="entry name" value="FHA_dom"/>
</dbReference>
<dbReference type="PROSITE" id="PS00518">
    <property type="entry name" value="ZF_RING_1"/>
    <property type="match status" value="1"/>
</dbReference>
<dbReference type="InterPro" id="IPR013083">
    <property type="entry name" value="Znf_RING/FYVE/PHD"/>
</dbReference>
<dbReference type="GO" id="GO:0005829">
    <property type="term" value="C:cytosol"/>
    <property type="evidence" value="ECO:0007669"/>
    <property type="project" value="TreeGrafter"/>
</dbReference>
<dbReference type="GO" id="GO:0006302">
    <property type="term" value="P:double-strand break repair"/>
    <property type="evidence" value="ECO:0007669"/>
    <property type="project" value="TreeGrafter"/>
</dbReference>
<dbReference type="GO" id="GO:0061630">
    <property type="term" value="F:ubiquitin protein ligase activity"/>
    <property type="evidence" value="ECO:0007669"/>
    <property type="project" value="TreeGrafter"/>
</dbReference>
<feature type="region of interest" description="Disordered" evidence="10">
    <location>
        <begin position="420"/>
        <end position="482"/>
    </location>
</feature>
<gene>
    <name evidence="13" type="ORF">B7P43_G09606</name>
</gene>
<dbReference type="EMBL" id="NEVH01021938">
    <property type="protein sequence ID" value="PNF19194.1"/>
    <property type="molecule type" value="Genomic_DNA"/>
</dbReference>
<dbReference type="InParanoid" id="A0A2J7PS84"/>
<dbReference type="Gene3D" id="2.60.200.20">
    <property type="match status" value="1"/>
</dbReference>
<evidence type="ECO:0000256" key="5">
    <source>
        <dbReference type="ARBA" id="ARBA00022771"/>
    </source>
</evidence>
<feature type="domain" description="FHA" evidence="11">
    <location>
        <begin position="27"/>
        <end position="75"/>
    </location>
</feature>
<keyword evidence="4" id="KW-0479">Metal-binding</keyword>
<dbReference type="CDD" id="cd16535">
    <property type="entry name" value="RING-HC_RNF8"/>
    <property type="match status" value="1"/>
</dbReference>
<keyword evidence="3" id="KW-0808">Transferase</keyword>
<dbReference type="Pfam" id="PF13923">
    <property type="entry name" value="zf-C3HC4_2"/>
    <property type="match status" value="1"/>
</dbReference>
<dbReference type="PANTHER" id="PTHR15067">
    <property type="entry name" value="E3 UBIQUITIN-PROTEIN LIGASE RNF8"/>
    <property type="match status" value="1"/>
</dbReference>
<dbReference type="SUPFAM" id="SSF57850">
    <property type="entry name" value="RING/U-box"/>
    <property type="match status" value="1"/>
</dbReference>
<evidence type="ECO:0000256" key="6">
    <source>
        <dbReference type="ARBA" id="ARBA00022786"/>
    </source>
</evidence>
<feature type="coiled-coil region" evidence="9">
    <location>
        <begin position="144"/>
        <end position="314"/>
    </location>
</feature>
<feature type="compositionally biased region" description="Low complexity" evidence="10">
    <location>
        <begin position="458"/>
        <end position="482"/>
    </location>
</feature>
<evidence type="ECO:0000256" key="3">
    <source>
        <dbReference type="ARBA" id="ARBA00022679"/>
    </source>
</evidence>
<comment type="similarity">
    <text evidence="1">Belongs to the CHFR family.</text>
</comment>
<dbReference type="CDD" id="cd00060">
    <property type="entry name" value="FHA"/>
    <property type="match status" value="1"/>
</dbReference>
<dbReference type="GO" id="GO:0008270">
    <property type="term" value="F:zinc ion binding"/>
    <property type="evidence" value="ECO:0007669"/>
    <property type="project" value="UniProtKB-KW"/>
</dbReference>
<reference evidence="13 14" key="1">
    <citation type="submission" date="2017-12" db="EMBL/GenBank/DDBJ databases">
        <title>Hemimetabolous genomes reveal molecular basis of termite eusociality.</title>
        <authorList>
            <person name="Harrison M.C."/>
            <person name="Jongepier E."/>
            <person name="Robertson H.M."/>
            <person name="Arning N."/>
            <person name="Bitard-Feildel T."/>
            <person name="Chao H."/>
            <person name="Childers C.P."/>
            <person name="Dinh H."/>
            <person name="Doddapaneni H."/>
            <person name="Dugan S."/>
            <person name="Gowin J."/>
            <person name="Greiner C."/>
            <person name="Han Y."/>
            <person name="Hu H."/>
            <person name="Hughes D.S.T."/>
            <person name="Huylmans A.-K."/>
            <person name="Kemena C."/>
            <person name="Kremer L.P.M."/>
            <person name="Lee S.L."/>
            <person name="Lopez-Ezquerra A."/>
            <person name="Mallet L."/>
            <person name="Monroy-Kuhn J.M."/>
            <person name="Moser A."/>
            <person name="Murali S.C."/>
            <person name="Muzny D.M."/>
            <person name="Otani S."/>
            <person name="Piulachs M.-D."/>
            <person name="Poelchau M."/>
            <person name="Qu J."/>
            <person name="Schaub F."/>
            <person name="Wada-Katsumata A."/>
            <person name="Worley K.C."/>
            <person name="Xie Q."/>
            <person name="Ylla G."/>
            <person name="Poulsen M."/>
            <person name="Gibbs R.A."/>
            <person name="Schal C."/>
            <person name="Richards S."/>
            <person name="Belles X."/>
            <person name="Korb J."/>
            <person name="Bornberg-Bauer E."/>
        </authorList>
    </citation>
    <scope>NUCLEOTIDE SEQUENCE [LARGE SCALE GENOMIC DNA]</scope>
    <source>
        <tissue evidence="13">Whole body</tissue>
    </source>
</reference>
<evidence type="ECO:0000259" key="11">
    <source>
        <dbReference type="PROSITE" id="PS50006"/>
    </source>
</evidence>
<dbReference type="GO" id="GO:0006511">
    <property type="term" value="P:ubiquitin-dependent protein catabolic process"/>
    <property type="evidence" value="ECO:0007669"/>
    <property type="project" value="TreeGrafter"/>
</dbReference>
<evidence type="ECO:0000259" key="12">
    <source>
        <dbReference type="PROSITE" id="PS50089"/>
    </source>
</evidence>
<dbReference type="GO" id="GO:0035861">
    <property type="term" value="C:site of double-strand break"/>
    <property type="evidence" value="ECO:0007669"/>
    <property type="project" value="TreeGrafter"/>
</dbReference>
<evidence type="ECO:0000256" key="1">
    <source>
        <dbReference type="ARBA" id="ARBA00005797"/>
    </source>
</evidence>
<dbReference type="GO" id="GO:0070936">
    <property type="term" value="P:protein K48-linked ubiquitination"/>
    <property type="evidence" value="ECO:0007669"/>
    <property type="project" value="TreeGrafter"/>
</dbReference>
<organism evidence="13 14">
    <name type="scientific">Cryptotermes secundus</name>
    <dbReference type="NCBI Taxonomy" id="105785"/>
    <lineage>
        <taxon>Eukaryota</taxon>
        <taxon>Metazoa</taxon>
        <taxon>Ecdysozoa</taxon>
        <taxon>Arthropoda</taxon>
        <taxon>Hexapoda</taxon>
        <taxon>Insecta</taxon>
        <taxon>Pterygota</taxon>
        <taxon>Neoptera</taxon>
        <taxon>Polyneoptera</taxon>
        <taxon>Dictyoptera</taxon>
        <taxon>Blattodea</taxon>
        <taxon>Blattoidea</taxon>
        <taxon>Termitoidae</taxon>
        <taxon>Kalotermitidae</taxon>
        <taxon>Cryptotermitinae</taxon>
        <taxon>Cryptotermes</taxon>
    </lineage>
</organism>
<dbReference type="GO" id="GO:0042393">
    <property type="term" value="F:histone binding"/>
    <property type="evidence" value="ECO:0007669"/>
    <property type="project" value="TreeGrafter"/>
</dbReference>
<dbReference type="GO" id="GO:0000151">
    <property type="term" value="C:ubiquitin ligase complex"/>
    <property type="evidence" value="ECO:0007669"/>
    <property type="project" value="TreeGrafter"/>
</dbReference>
<dbReference type="InterPro" id="IPR017907">
    <property type="entry name" value="Znf_RING_CS"/>
</dbReference>
<evidence type="ECO:0000256" key="4">
    <source>
        <dbReference type="ARBA" id="ARBA00022723"/>
    </source>
</evidence>
<evidence type="ECO:0000313" key="14">
    <source>
        <dbReference type="Proteomes" id="UP000235965"/>
    </source>
</evidence>
<dbReference type="EMBL" id="NEVH01021938">
    <property type="protein sequence ID" value="PNF19195.1"/>
    <property type="molecule type" value="Genomic_DNA"/>
</dbReference>
<evidence type="ECO:0000256" key="8">
    <source>
        <dbReference type="PROSITE-ProRule" id="PRU00175"/>
    </source>
</evidence>
<dbReference type="SMART" id="SM00184">
    <property type="entry name" value="RING"/>
    <property type="match status" value="1"/>
</dbReference>
<proteinExistence type="inferred from homology"/>
<dbReference type="Gene3D" id="3.30.40.10">
    <property type="entry name" value="Zinc/RING finger domain, C3HC4 (zinc finger)"/>
    <property type="match status" value="1"/>
</dbReference>
<dbReference type="GO" id="GO:0005634">
    <property type="term" value="C:nucleus"/>
    <property type="evidence" value="ECO:0007669"/>
    <property type="project" value="TreeGrafter"/>
</dbReference>
<evidence type="ECO:0000256" key="9">
    <source>
        <dbReference type="SAM" id="Coils"/>
    </source>
</evidence>
<evidence type="ECO:0000313" key="13">
    <source>
        <dbReference type="EMBL" id="PNF19195.1"/>
    </source>
</evidence>
<keyword evidence="9" id="KW-0175">Coiled coil</keyword>
<keyword evidence="6" id="KW-0833">Ubl conjugation pathway</keyword>
<protein>
    <recommendedName>
        <fullName evidence="2">E3 ubiquitin-protein ligase CHFR</fullName>
    </recommendedName>
</protein>
<evidence type="ECO:0000256" key="10">
    <source>
        <dbReference type="SAM" id="MobiDB-lite"/>
    </source>
</evidence>
<dbReference type="OrthoDB" id="5330228at2759"/>
<dbReference type="InterPro" id="IPR001841">
    <property type="entry name" value="Znf_RING"/>
</dbReference>
<dbReference type="PROSITE" id="PS50089">
    <property type="entry name" value="ZF_RING_2"/>
    <property type="match status" value="1"/>
</dbReference>
<keyword evidence="7" id="KW-0862">Zinc</keyword>
<comment type="caution">
    <text evidence="13">The sequence shown here is derived from an EMBL/GenBank/DDBJ whole genome shotgun (WGS) entry which is preliminary data.</text>
</comment>
<keyword evidence="5 8" id="KW-0863">Zinc-finger</keyword>
<dbReference type="PANTHER" id="PTHR15067:SF4">
    <property type="entry name" value="E3 UBIQUITIN-PROTEIN LIGASE RNF8"/>
    <property type="match status" value="1"/>
</dbReference>
<name>A0A2J7PS84_9NEOP</name>